<dbReference type="SUPFAM" id="SSF47090">
    <property type="entry name" value="PGBD-like"/>
    <property type="match status" value="1"/>
</dbReference>
<evidence type="ECO:0000313" key="6">
    <source>
        <dbReference type="EMBL" id="AJI23492.1"/>
    </source>
</evidence>
<dbReference type="SMART" id="SM00641">
    <property type="entry name" value="Glyco_25"/>
    <property type="match status" value="1"/>
</dbReference>
<dbReference type="PANTHER" id="PTHR34135:SF2">
    <property type="entry name" value="LYSOZYME"/>
    <property type="match status" value="1"/>
</dbReference>
<comment type="similarity">
    <text evidence="1 4">Belongs to the glycosyl hydrolase 25 family.</text>
</comment>
<reference evidence="6 7" key="1">
    <citation type="journal article" date="2015" name="Genome Announc.">
        <title>Complete genome sequences for 35 biothreat assay-relevant bacillus species.</title>
        <authorList>
            <person name="Johnson S.L."/>
            <person name="Daligault H.E."/>
            <person name="Davenport K.W."/>
            <person name="Jaissle J."/>
            <person name="Frey K.G."/>
            <person name="Ladner J.T."/>
            <person name="Broomall S.M."/>
            <person name="Bishop-Lilly K.A."/>
            <person name="Bruce D.C."/>
            <person name="Gibbons H.S."/>
            <person name="Coyne S.R."/>
            <person name="Lo C.C."/>
            <person name="Meincke L."/>
            <person name="Munk A.C."/>
            <person name="Koroleva G.I."/>
            <person name="Rosenzweig C.N."/>
            <person name="Palacios G.F."/>
            <person name="Redden C.L."/>
            <person name="Minogue T.D."/>
            <person name="Chain P.S."/>
        </authorList>
    </citation>
    <scope>NUCLEOTIDE SEQUENCE [LARGE SCALE GENOMIC DNA]</scope>
    <source>
        <strain evidence="7">ATCC 14581 / DSM 32 / JCM 2506 / NBRC 15308 / NCIMB 9376 / NCTC 10342 / NRRL B-14308 / VKM B-512</strain>
    </source>
</reference>
<dbReference type="InterPro" id="IPR018077">
    <property type="entry name" value="Glyco_hydro_fam25_subgr"/>
</dbReference>
<keyword evidence="3 4" id="KW-0326">Glycosidase</keyword>
<protein>
    <recommendedName>
        <fullName evidence="4">Lysozyme</fullName>
        <ecNumber evidence="4">3.2.1.17</ecNumber>
    </recommendedName>
</protein>
<dbReference type="GO" id="GO:0009253">
    <property type="term" value="P:peptidoglycan catabolic process"/>
    <property type="evidence" value="ECO:0007669"/>
    <property type="project" value="InterPro"/>
</dbReference>
<dbReference type="EMBL" id="CP009920">
    <property type="protein sequence ID" value="AJI23492.1"/>
    <property type="molecule type" value="Genomic_DNA"/>
</dbReference>
<proteinExistence type="inferred from homology"/>
<dbReference type="GO" id="GO:0016052">
    <property type="term" value="P:carbohydrate catabolic process"/>
    <property type="evidence" value="ECO:0007669"/>
    <property type="project" value="TreeGrafter"/>
</dbReference>
<evidence type="ECO:0000256" key="1">
    <source>
        <dbReference type="ARBA" id="ARBA00010646"/>
    </source>
</evidence>
<evidence type="ECO:0000256" key="3">
    <source>
        <dbReference type="ARBA" id="ARBA00023295"/>
    </source>
</evidence>
<dbReference type="PANTHER" id="PTHR34135">
    <property type="entry name" value="LYSOZYME"/>
    <property type="match status" value="1"/>
</dbReference>
<dbReference type="InterPro" id="IPR036366">
    <property type="entry name" value="PGBDSf"/>
</dbReference>
<dbReference type="Gene3D" id="1.10.101.10">
    <property type="entry name" value="PGBD-like superfamily/PGBD"/>
    <property type="match status" value="1"/>
</dbReference>
<dbReference type="HOGENOM" id="CLU_051801_0_0_9"/>
<dbReference type="InterPro" id="IPR008270">
    <property type="entry name" value="Glyco_hydro_25_AS"/>
</dbReference>
<dbReference type="AlphaFoldDB" id="A0A0B6AQV2"/>
<dbReference type="SUPFAM" id="SSF51445">
    <property type="entry name" value="(Trans)glycosidases"/>
    <property type="match status" value="1"/>
</dbReference>
<accession>A0A0B6AQV2</accession>
<dbReference type="Proteomes" id="UP000031829">
    <property type="component" value="Chromosome"/>
</dbReference>
<organism evidence="6 7">
    <name type="scientific">Priestia megaterium (strain ATCC 14581 / DSM 32 / CCUG 1817 / JCM 2506 / NBRC 15308 / NCIMB 9376 / NCTC 10342 / NRRL B-14308 / VKM B-512 / Ford 19)</name>
    <name type="common">Bacillus megaterium</name>
    <dbReference type="NCBI Taxonomy" id="1348623"/>
    <lineage>
        <taxon>Bacteria</taxon>
        <taxon>Bacillati</taxon>
        <taxon>Bacillota</taxon>
        <taxon>Bacilli</taxon>
        <taxon>Bacillales</taxon>
        <taxon>Bacillaceae</taxon>
        <taxon>Priestia</taxon>
    </lineage>
</organism>
<dbReference type="PROSITE" id="PS51904">
    <property type="entry name" value="GLYCOSYL_HYDROL_F25_2"/>
    <property type="match status" value="1"/>
</dbReference>
<dbReference type="Pfam" id="PF01471">
    <property type="entry name" value="PG_binding_1"/>
    <property type="match status" value="1"/>
</dbReference>
<evidence type="ECO:0000313" key="7">
    <source>
        <dbReference type="Proteomes" id="UP000031829"/>
    </source>
</evidence>
<name>A0A0B6AQV2_PRIM2</name>
<dbReference type="KEGG" id="bmeg:BG04_4800"/>
<dbReference type="GO" id="GO:0016998">
    <property type="term" value="P:cell wall macromolecule catabolic process"/>
    <property type="evidence" value="ECO:0007669"/>
    <property type="project" value="InterPro"/>
</dbReference>
<dbReference type="CDD" id="cd00599">
    <property type="entry name" value="GH25_muramidase"/>
    <property type="match status" value="1"/>
</dbReference>
<dbReference type="InterPro" id="IPR036365">
    <property type="entry name" value="PGBD-like_sf"/>
</dbReference>
<comment type="catalytic activity">
    <reaction evidence="4">
        <text>Hydrolysis of (1-&gt;4)-beta-linkages between N-acetylmuramic acid and N-acetyl-D-glucosamine residues in a peptidoglycan and between N-acetyl-D-glucosamine residues in chitodextrins.</text>
        <dbReference type="EC" id="3.2.1.17"/>
    </reaction>
</comment>
<sequence>MQNRNSQNIKVIDVSHHNGTIDWAKVASDGVKGAYIKLTEGTTFLDKKSYDNYIGAKNAGLRVGFYHFAHADNDPIAEVNFFLNKLGSMKVDLPHCLDLEENKGKTKAQVTAFAVRWMEYIERKTSITPILYTGYSFIKSNFTSAVARYPLWIARYSGSNRSKGFVNPGDTAIWDRWSMFQYTDQGKVNGIKGNVDINEMNLDFFNSINTGVTVVENNKPSAQLQQGDSGLAVKELQQNLIRLGFELSQQGTDGQYGSETVTAVKALQEKYGLTSTGKADEKTLAKMMELLKGVSNPIEESLPKVTSLGDKYSFQVKAKKDIGVYKYANITENFRTIKKGTVFSVYGYTNAAWAVPGGFVQMKDVEPIPITIKTGGLSKDMETEFRAFLKNEGIDSELHVHAIGNPSAELTAAGLDLVKVKQFLDKKGWYYKQ</sequence>
<dbReference type="GeneID" id="93642789"/>
<dbReference type="EC" id="3.2.1.17" evidence="4"/>
<dbReference type="RefSeq" id="WP_034651960.1">
    <property type="nucleotide sequence ID" value="NZ_BCVB01000004.1"/>
</dbReference>
<dbReference type="Pfam" id="PF01183">
    <property type="entry name" value="Glyco_hydro_25"/>
    <property type="match status" value="1"/>
</dbReference>
<dbReference type="InterPro" id="IPR002477">
    <property type="entry name" value="Peptidoglycan-bd-like"/>
</dbReference>
<dbReference type="PROSITE" id="PS00953">
    <property type="entry name" value="GLYCOSYL_HYDROL_F25_1"/>
    <property type="match status" value="1"/>
</dbReference>
<dbReference type="InterPro" id="IPR002053">
    <property type="entry name" value="Glyco_hydro_25"/>
</dbReference>
<feature type="domain" description="Peptidoglycan binding-like" evidence="5">
    <location>
        <begin position="230"/>
        <end position="287"/>
    </location>
</feature>
<keyword evidence="2 4" id="KW-0378">Hydrolase</keyword>
<dbReference type="Gene3D" id="3.20.20.80">
    <property type="entry name" value="Glycosidases"/>
    <property type="match status" value="1"/>
</dbReference>
<dbReference type="GO" id="GO:0003796">
    <property type="term" value="F:lysozyme activity"/>
    <property type="evidence" value="ECO:0007669"/>
    <property type="project" value="UniProtKB-EC"/>
</dbReference>
<evidence type="ECO:0000256" key="4">
    <source>
        <dbReference type="RuleBase" id="RU361176"/>
    </source>
</evidence>
<gene>
    <name evidence="6" type="ORF">BG04_4800</name>
</gene>
<evidence type="ECO:0000256" key="2">
    <source>
        <dbReference type="ARBA" id="ARBA00022801"/>
    </source>
</evidence>
<dbReference type="InterPro" id="IPR017853">
    <property type="entry name" value="GH"/>
</dbReference>
<evidence type="ECO:0000259" key="5">
    <source>
        <dbReference type="Pfam" id="PF01471"/>
    </source>
</evidence>